<keyword evidence="3" id="KW-1185">Reference proteome</keyword>
<accession>A0A5R9PGJ2</accession>
<protein>
    <submittedName>
        <fullName evidence="2">DUF2384 domain-containing protein</fullName>
    </submittedName>
</protein>
<organism evidence="2 3">
    <name type="scientific">Thermomonas fusca</name>
    <dbReference type="NCBI Taxonomy" id="215690"/>
    <lineage>
        <taxon>Bacteria</taxon>
        <taxon>Pseudomonadati</taxon>
        <taxon>Pseudomonadota</taxon>
        <taxon>Gammaproteobacteria</taxon>
        <taxon>Lysobacterales</taxon>
        <taxon>Lysobacteraceae</taxon>
        <taxon>Thermomonas</taxon>
    </lineage>
</organism>
<dbReference type="InterPro" id="IPR024467">
    <property type="entry name" value="Xre/MbcA/ParS-like_toxin-bd"/>
</dbReference>
<gene>
    <name evidence="2" type="ORF">E5S66_00145</name>
</gene>
<dbReference type="EMBL" id="SROY01000001">
    <property type="protein sequence ID" value="TLX22482.1"/>
    <property type="molecule type" value="Genomic_DNA"/>
</dbReference>
<comment type="caution">
    <text evidence="2">The sequence shown here is derived from an EMBL/GenBank/DDBJ whole genome shotgun (WGS) entry which is preliminary data.</text>
</comment>
<evidence type="ECO:0000313" key="3">
    <source>
        <dbReference type="Proteomes" id="UP000308508"/>
    </source>
</evidence>
<reference evidence="2 3" key="1">
    <citation type="submission" date="2019-04" db="EMBL/GenBank/DDBJ databases">
        <authorList>
            <person name="Grouzdev D.S."/>
            <person name="Nazina T.N."/>
        </authorList>
    </citation>
    <scope>NUCLEOTIDE SEQUENCE [LARGE SCALE GENOMIC DNA]</scope>
    <source>
        <strain evidence="2 3">SHC 3-19</strain>
    </source>
</reference>
<evidence type="ECO:0000259" key="1">
    <source>
        <dbReference type="Pfam" id="PF09722"/>
    </source>
</evidence>
<dbReference type="AlphaFoldDB" id="A0A5R9PGJ2"/>
<name>A0A5R9PGJ2_9GAMM</name>
<evidence type="ECO:0000313" key="2">
    <source>
        <dbReference type="EMBL" id="TLX22482.1"/>
    </source>
</evidence>
<dbReference type="Pfam" id="PF09722">
    <property type="entry name" value="Xre_MbcA_ParS_C"/>
    <property type="match status" value="1"/>
</dbReference>
<dbReference type="Proteomes" id="UP000308508">
    <property type="component" value="Unassembled WGS sequence"/>
</dbReference>
<feature type="domain" description="Antitoxin Xre/MbcA/ParS-like toxin-binding" evidence="1">
    <location>
        <begin position="24"/>
        <end position="72"/>
    </location>
</feature>
<proteinExistence type="predicted"/>
<sequence>MVHSGESLGGNGEDGCSARLMKLAQTVFDNTEKAKRWMATPNLILGATPLDLLGTDEGAKRVEDELTRIEHGDFA</sequence>